<feature type="transmembrane region" description="Helical" evidence="13">
    <location>
        <begin position="20"/>
        <end position="44"/>
    </location>
</feature>
<evidence type="ECO:0000256" key="10">
    <source>
        <dbReference type="ARBA" id="ARBA00023201"/>
    </source>
</evidence>
<dbReference type="GeneID" id="108566686"/>
<evidence type="ECO:0000256" key="11">
    <source>
        <dbReference type="ARBA" id="ARBA00023303"/>
    </source>
</evidence>
<dbReference type="PANTHER" id="PTHR11690:SF240">
    <property type="entry name" value="PICKPOCKET 25-RELATED"/>
    <property type="match status" value="1"/>
</dbReference>
<evidence type="ECO:0000256" key="9">
    <source>
        <dbReference type="ARBA" id="ARBA00023136"/>
    </source>
</evidence>
<dbReference type="PANTHER" id="PTHR11690">
    <property type="entry name" value="AMILORIDE-SENSITIVE SODIUM CHANNEL-RELATED"/>
    <property type="match status" value="1"/>
</dbReference>
<name>A0ABM1N5T1_NICVS</name>
<accession>A0ABM1N5T1</accession>
<protein>
    <submittedName>
        <fullName evidence="15">Pickpocket protein 28-like</fullName>
    </submittedName>
</protein>
<dbReference type="InterPro" id="IPR001873">
    <property type="entry name" value="ENaC"/>
</dbReference>
<keyword evidence="5 12" id="KW-0812">Transmembrane</keyword>
<feature type="transmembrane region" description="Helical" evidence="13">
    <location>
        <begin position="389"/>
        <end position="414"/>
    </location>
</feature>
<dbReference type="Gene3D" id="1.10.287.820">
    <property type="entry name" value="Acid-sensing ion channel domain"/>
    <property type="match status" value="1"/>
</dbReference>
<evidence type="ECO:0000256" key="13">
    <source>
        <dbReference type="SAM" id="Phobius"/>
    </source>
</evidence>
<keyword evidence="11 12" id="KW-0407">Ion channel</keyword>
<evidence type="ECO:0000256" key="12">
    <source>
        <dbReference type="RuleBase" id="RU000679"/>
    </source>
</evidence>
<proteinExistence type="inferred from homology"/>
<dbReference type="PRINTS" id="PR01078">
    <property type="entry name" value="AMINACHANNEL"/>
</dbReference>
<dbReference type="Pfam" id="PF00858">
    <property type="entry name" value="ASC"/>
    <property type="match status" value="1"/>
</dbReference>
<comment type="subcellular location">
    <subcellularLocation>
        <location evidence="1">Membrane</location>
        <topology evidence="1">Multi-pass membrane protein</topology>
    </subcellularLocation>
</comment>
<organism evidence="14 15">
    <name type="scientific">Nicrophorus vespilloides</name>
    <name type="common">Boreal carrion beetle</name>
    <dbReference type="NCBI Taxonomy" id="110193"/>
    <lineage>
        <taxon>Eukaryota</taxon>
        <taxon>Metazoa</taxon>
        <taxon>Ecdysozoa</taxon>
        <taxon>Arthropoda</taxon>
        <taxon>Hexapoda</taxon>
        <taxon>Insecta</taxon>
        <taxon>Pterygota</taxon>
        <taxon>Neoptera</taxon>
        <taxon>Endopterygota</taxon>
        <taxon>Coleoptera</taxon>
        <taxon>Polyphaga</taxon>
        <taxon>Staphyliniformia</taxon>
        <taxon>Silphidae</taxon>
        <taxon>Nicrophorinae</taxon>
        <taxon>Nicrophorus</taxon>
    </lineage>
</organism>
<evidence type="ECO:0000256" key="5">
    <source>
        <dbReference type="ARBA" id="ARBA00022692"/>
    </source>
</evidence>
<evidence type="ECO:0000256" key="1">
    <source>
        <dbReference type="ARBA" id="ARBA00004141"/>
    </source>
</evidence>
<reference evidence="15" key="1">
    <citation type="submission" date="2025-08" db="UniProtKB">
        <authorList>
            <consortium name="RefSeq"/>
        </authorList>
    </citation>
    <scope>IDENTIFICATION</scope>
    <source>
        <tissue evidence="15">Whole Larva</tissue>
    </source>
</reference>
<comment type="similarity">
    <text evidence="2 12">Belongs to the amiloride-sensitive sodium channel (TC 1.A.6) family.</text>
</comment>
<keyword evidence="10 12" id="KW-0739">Sodium transport</keyword>
<keyword evidence="4 12" id="KW-0894">Sodium channel</keyword>
<keyword evidence="8 12" id="KW-0406">Ion transport</keyword>
<evidence type="ECO:0000256" key="3">
    <source>
        <dbReference type="ARBA" id="ARBA00022448"/>
    </source>
</evidence>
<sequence length="427" mass="49983">MAHGFVQVVRRDRTPFERFFWILVIVAACVPCILFAGVAWTHFWHHPTVITLERDHWNWVTAFPSITACPVSFKMDTLAEIAENKTVPTAKLELFSEFLQDLFYGNYSTYGNLEKYKEDFDDIPPEMYIDLNYQLCYLGDTEQEFISFDRNMTKIMTEYGFCYNYNSEIAPYFSYEYWKHNHLHKLPTARIDYITPALESPMFKLNSIDANVMFFMHGKNELIDLMSKRFLVEGMKFTVLEVNSQSTWSPKSMRNLHISQRHCRFIDESNLKYSPVYSTKLCKIECRIEMALRLCKCLPFYYRNLHGSKICGIDGMMCLSQHDDQMIRLRDGDGNNLCQCEPNCNEDIVTVLAGDSKDWIFGCVAQIIYIFNIPVRYRRSIIYSLTDLLVQIGGITGLCFGLSVLSVMEVIYFLTLRFYWAVIRDRS</sequence>
<evidence type="ECO:0000256" key="8">
    <source>
        <dbReference type="ARBA" id="ARBA00023065"/>
    </source>
</evidence>
<evidence type="ECO:0000256" key="2">
    <source>
        <dbReference type="ARBA" id="ARBA00007193"/>
    </source>
</evidence>
<keyword evidence="14" id="KW-1185">Reference proteome</keyword>
<dbReference type="Gene3D" id="1.10.287.770">
    <property type="entry name" value="YojJ-like"/>
    <property type="match status" value="1"/>
</dbReference>
<keyword evidence="9 13" id="KW-0472">Membrane</keyword>
<gene>
    <name evidence="15" type="primary">LOC108566686</name>
</gene>
<dbReference type="Proteomes" id="UP000695000">
    <property type="component" value="Unplaced"/>
</dbReference>
<keyword evidence="3 12" id="KW-0813">Transport</keyword>
<evidence type="ECO:0000256" key="6">
    <source>
        <dbReference type="ARBA" id="ARBA00022989"/>
    </source>
</evidence>
<evidence type="ECO:0000313" key="14">
    <source>
        <dbReference type="Proteomes" id="UP000695000"/>
    </source>
</evidence>
<evidence type="ECO:0000313" key="15">
    <source>
        <dbReference type="RefSeq" id="XP_017782181.1"/>
    </source>
</evidence>
<dbReference type="RefSeq" id="XP_017782181.1">
    <property type="nucleotide sequence ID" value="XM_017926692.1"/>
</dbReference>
<keyword evidence="6 13" id="KW-1133">Transmembrane helix</keyword>
<evidence type="ECO:0000256" key="7">
    <source>
        <dbReference type="ARBA" id="ARBA00023053"/>
    </source>
</evidence>
<keyword evidence="7" id="KW-0915">Sodium</keyword>
<evidence type="ECO:0000256" key="4">
    <source>
        <dbReference type="ARBA" id="ARBA00022461"/>
    </source>
</evidence>